<keyword evidence="4 5" id="KW-1133">Transmembrane helix</keyword>
<keyword evidence="4 5" id="KW-0812">Transmembrane</keyword>
<feature type="transmembrane region" description="Helical" evidence="5">
    <location>
        <begin position="66"/>
        <end position="88"/>
    </location>
</feature>
<keyword evidence="4 5" id="KW-0472">Membrane</keyword>
<feature type="transmembrane region" description="Helical" evidence="5">
    <location>
        <begin position="100"/>
        <end position="122"/>
    </location>
</feature>
<evidence type="ECO:0000259" key="7">
    <source>
        <dbReference type="PROSITE" id="PS51846"/>
    </source>
</evidence>
<evidence type="ECO:0000313" key="8">
    <source>
        <dbReference type="EMBL" id="MDI3047893.1"/>
    </source>
</evidence>
<dbReference type="PROSITE" id="PS51846">
    <property type="entry name" value="CNNM"/>
    <property type="match status" value="1"/>
</dbReference>
<feature type="domain" description="CBS" evidence="6">
    <location>
        <begin position="206"/>
        <end position="251"/>
    </location>
</feature>
<dbReference type="InterPro" id="IPR000644">
    <property type="entry name" value="CBS_dom"/>
</dbReference>
<evidence type="ECO:0000256" key="3">
    <source>
        <dbReference type="PROSITE-ProRule" id="PRU00703"/>
    </source>
</evidence>
<dbReference type="Proteomes" id="UP001059349">
    <property type="component" value="Chromosome"/>
</dbReference>
<proteinExistence type="predicted"/>
<dbReference type="PANTHER" id="PTHR22777:SF17">
    <property type="entry name" value="UPF0053 PROTEIN SLL0260"/>
    <property type="match status" value="1"/>
</dbReference>
<reference evidence="9 11" key="1">
    <citation type="submission" date="2019-03" db="EMBL/GenBank/DDBJ databases">
        <title>Genomic Encyclopedia of Archaeal and Bacterial Type Strains, Phase II (KMG-II): from individual species to whole genera.</title>
        <authorList>
            <person name="Goeker M."/>
        </authorList>
    </citation>
    <scope>NUCLEOTIDE SEQUENCE [LARGE SCALE GENOMIC DNA]</scope>
    <source>
        <strain evidence="9 11">ATCC 25591</strain>
    </source>
</reference>
<dbReference type="EMBL" id="JASBCP010000001">
    <property type="protein sequence ID" value="MDI3047893.1"/>
    <property type="molecule type" value="Genomic_DNA"/>
</dbReference>
<sequence length="418" mass="48344">MPTHPWYLYFGLFAGLLILLIFSAIFSSTETAYTSISKAKIENLIEQKKIGAKLIKKQHQFFNRTLGTILIANNLVNILASVLFSYMLAKLFNIAENVQIIISTAVMTPIIVFFSEIIPKLVGKAKPLAVIKSFYWFIEMLYWLFFPITFPISKIGKKIYITNTEEDVKNLLEVANQEGVLELGESSMAKNALDLDSTKVSQHYVKIKNVDYIDWKTSMHDALEKFRETNYSRIPVEKDNNLIGILHLKDIFFLQKGNIMNFIKSVPSVSANSILSVALEKMRQARAQMAFVVNNNNSDKIIGIITIEDILEEIVGEIYDEFDDDEQIYEISLERCRAKGSTKMKTIWKQLEFDELFDFKLLDEEESDTLSDWLTNKLNHQLRVNSKFTYNEKIDFKLIEIKTVKNKKMEIFEIEWGK</sequence>
<protein>
    <submittedName>
        <fullName evidence="9">CBS domain containing-hemolysin-like protein</fullName>
    </submittedName>
    <submittedName>
        <fullName evidence="8">Hemolysin family protein</fullName>
    </submittedName>
</protein>
<organism evidence="9 11">
    <name type="scientific">Metamycoplasma hyosynoviae</name>
    <dbReference type="NCBI Taxonomy" id="29559"/>
    <lineage>
        <taxon>Bacteria</taxon>
        <taxon>Bacillati</taxon>
        <taxon>Mycoplasmatota</taxon>
        <taxon>Mycoplasmoidales</taxon>
        <taxon>Metamycoplasmataceae</taxon>
        <taxon>Metamycoplasma</taxon>
    </lineage>
</organism>
<name>A0A063YCM9_9BACT</name>
<accession>A0A063YCM9</accession>
<evidence type="ECO:0000313" key="9">
    <source>
        <dbReference type="EMBL" id="TDU96681.1"/>
    </source>
</evidence>
<reference evidence="10" key="2">
    <citation type="submission" date="2022-07" db="EMBL/GenBank/DDBJ databases">
        <title>Complete genome of Mycoplasma hyosynoviae B1.</title>
        <authorList>
            <person name="Spergser J."/>
        </authorList>
    </citation>
    <scope>NUCLEOTIDE SEQUENCE</scope>
    <source>
        <strain evidence="10">B1</strain>
    </source>
</reference>
<feature type="transmembrane region" description="Helical" evidence="5">
    <location>
        <begin position="134"/>
        <end position="153"/>
    </location>
</feature>
<dbReference type="Pfam" id="PF00571">
    <property type="entry name" value="CBS"/>
    <property type="match status" value="2"/>
</dbReference>
<evidence type="ECO:0000313" key="10">
    <source>
        <dbReference type="EMBL" id="UTO26081.1"/>
    </source>
</evidence>
<gene>
    <name evidence="9" type="ORF">JN03_0554</name>
    <name evidence="10" type="ORF">NMG93_00730</name>
    <name evidence="8" type="ORF">QJ129_01265</name>
</gene>
<dbReference type="Gene3D" id="3.10.580.10">
    <property type="entry name" value="CBS-domain"/>
    <property type="match status" value="1"/>
</dbReference>
<dbReference type="PROSITE" id="PS51371">
    <property type="entry name" value="CBS"/>
    <property type="match status" value="2"/>
</dbReference>
<dbReference type="OrthoDB" id="9798188at2"/>
<dbReference type="Proteomes" id="UP000294882">
    <property type="component" value="Unassembled WGS sequence"/>
</dbReference>
<dbReference type="InterPro" id="IPR016169">
    <property type="entry name" value="FAD-bd_PCMH_sub2"/>
</dbReference>
<dbReference type="EMBL" id="CP101127">
    <property type="protein sequence ID" value="UTO26081.1"/>
    <property type="molecule type" value="Genomic_DNA"/>
</dbReference>
<keyword evidence="2 3" id="KW-0129">CBS domain</keyword>
<evidence type="ECO:0000313" key="11">
    <source>
        <dbReference type="Proteomes" id="UP000294882"/>
    </source>
</evidence>
<dbReference type="GeneID" id="75104993"/>
<dbReference type="Proteomes" id="UP001233782">
    <property type="component" value="Unassembled WGS sequence"/>
</dbReference>
<evidence type="ECO:0000256" key="1">
    <source>
        <dbReference type="ARBA" id="ARBA00022737"/>
    </source>
</evidence>
<dbReference type="SMART" id="SM00116">
    <property type="entry name" value="CBS"/>
    <property type="match status" value="2"/>
</dbReference>
<dbReference type="Gene3D" id="3.30.465.10">
    <property type="match status" value="1"/>
</dbReference>
<evidence type="ECO:0000256" key="2">
    <source>
        <dbReference type="ARBA" id="ARBA00023122"/>
    </source>
</evidence>
<evidence type="ECO:0000259" key="6">
    <source>
        <dbReference type="PROSITE" id="PS51371"/>
    </source>
</evidence>
<feature type="transmembrane region" description="Helical" evidence="5">
    <location>
        <begin position="6"/>
        <end position="26"/>
    </location>
</feature>
<feature type="domain" description="CBS" evidence="6">
    <location>
        <begin position="260"/>
        <end position="321"/>
    </location>
</feature>
<dbReference type="InterPro" id="IPR046342">
    <property type="entry name" value="CBS_dom_sf"/>
</dbReference>
<dbReference type="SUPFAM" id="SSF54631">
    <property type="entry name" value="CBS-domain pair"/>
    <property type="match status" value="1"/>
</dbReference>
<dbReference type="PANTHER" id="PTHR22777">
    <property type="entry name" value="HEMOLYSIN-RELATED"/>
    <property type="match status" value="1"/>
</dbReference>
<dbReference type="Pfam" id="PF01595">
    <property type="entry name" value="CNNM"/>
    <property type="match status" value="1"/>
</dbReference>
<dbReference type="EMBL" id="SOCH01000005">
    <property type="protein sequence ID" value="TDU96681.1"/>
    <property type="molecule type" value="Genomic_DNA"/>
</dbReference>
<evidence type="ECO:0000256" key="5">
    <source>
        <dbReference type="SAM" id="Phobius"/>
    </source>
</evidence>
<feature type="domain" description="CNNM transmembrane" evidence="7">
    <location>
        <begin position="5"/>
        <end position="185"/>
    </location>
</feature>
<dbReference type="GO" id="GO:0005886">
    <property type="term" value="C:plasma membrane"/>
    <property type="evidence" value="ECO:0007669"/>
    <property type="project" value="TreeGrafter"/>
</dbReference>
<dbReference type="RefSeq" id="WP_036440305.1">
    <property type="nucleotide sequence ID" value="NZ_CP101127.1"/>
</dbReference>
<keyword evidence="1" id="KW-0677">Repeat</keyword>
<dbReference type="AlphaFoldDB" id="A0A063YCM9"/>
<dbReference type="InterPro" id="IPR002550">
    <property type="entry name" value="CNNM"/>
</dbReference>
<evidence type="ECO:0000256" key="4">
    <source>
        <dbReference type="PROSITE-ProRule" id="PRU01193"/>
    </source>
</evidence>
<reference evidence="8" key="3">
    <citation type="submission" date="2023-04" db="EMBL/GenBank/DDBJ databases">
        <title>Genomes of recent Mycoplasma hyosynoviae isolates 2023.</title>
        <authorList>
            <person name="Spergser J."/>
        </authorList>
    </citation>
    <scope>NUCLEOTIDE SEQUENCE</scope>
    <source>
        <strain evidence="8">SN1J23N</strain>
    </source>
</reference>